<evidence type="ECO:0000313" key="3">
    <source>
        <dbReference type="EMBL" id="KPJ53222.1"/>
    </source>
</evidence>
<evidence type="ECO:0000256" key="2">
    <source>
        <dbReference type="SAM" id="SignalP"/>
    </source>
</evidence>
<feature type="signal peptide" evidence="2">
    <location>
        <begin position="1"/>
        <end position="21"/>
    </location>
</feature>
<name>A0A0S7WSU0_UNCT6</name>
<evidence type="ECO:0008006" key="5">
    <source>
        <dbReference type="Google" id="ProtNLM"/>
    </source>
</evidence>
<dbReference type="AlphaFoldDB" id="A0A0S7WSU0"/>
<dbReference type="Pfam" id="PF13517">
    <property type="entry name" value="FG-GAP_3"/>
    <property type="match status" value="1"/>
</dbReference>
<gene>
    <name evidence="3" type="ORF">AMJ39_05470</name>
</gene>
<comment type="caution">
    <text evidence="3">The sequence shown here is derived from an EMBL/GenBank/DDBJ whole genome shotgun (WGS) entry which is preliminary data.</text>
</comment>
<dbReference type="InterPro" id="IPR013517">
    <property type="entry name" value="FG-GAP"/>
</dbReference>
<dbReference type="Proteomes" id="UP000052008">
    <property type="component" value="Unassembled WGS sequence"/>
</dbReference>
<feature type="chain" id="PRO_5006639611" description="VCBS repeat-containing protein" evidence="2">
    <location>
        <begin position="22"/>
        <end position="537"/>
    </location>
</feature>
<evidence type="ECO:0000313" key="4">
    <source>
        <dbReference type="Proteomes" id="UP000052008"/>
    </source>
</evidence>
<organism evidence="3 4">
    <name type="scientific">candidate division TA06 bacterium DG_24</name>
    <dbReference type="NCBI Taxonomy" id="1703770"/>
    <lineage>
        <taxon>Bacteria</taxon>
        <taxon>Bacteria division TA06</taxon>
    </lineage>
</organism>
<accession>A0A0S7WSU0</accession>
<keyword evidence="1 2" id="KW-0732">Signal</keyword>
<reference evidence="3 4" key="1">
    <citation type="journal article" date="2015" name="Microbiome">
        <title>Genomic resolution of linkages in carbon, nitrogen, and sulfur cycling among widespread estuary sediment bacteria.</title>
        <authorList>
            <person name="Baker B.J."/>
            <person name="Lazar C.S."/>
            <person name="Teske A.P."/>
            <person name="Dick G.J."/>
        </authorList>
    </citation>
    <scope>NUCLEOTIDE SEQUENCE [LARGE SCALE GENOMIC DNA]</scope>
    <source>
        <strain evidence="3">DG_24</strain>
    </source>
</reference>
<dbReference type="EMBL" id="LIZS01000026">
    <property type="protein sequence ID" value="KPJ53222.1"/>
    <property type="molecule type" value="Genomic_DNA"/>
</dbReference>
<evidence type="ECO:0000256" key="1">
    <source>
        <dbReference type="ARBA" id="ARBA00022729"/>
    </source>
</evidence>
<dbReference type="InterPro" id="IPR028994">
    <property type="entry name" value="Integrin_alpha_N"/>
</dbReference>
<sequence length="537" mass="58724">MKMRAVGVAVACVLVAGAVLAGPGPCSFRSSDEGRIWVRVVADELGHGGGSIDGLYARLTSFGGVQGTALSFGDVDDDGLQEMYVDDYPGYAVDCYEFDDSLDFTVTQAIEYGLPWVLEDLNGDGADELVVQRGDPGLSGDGYMDVYTWQDSVFVFVQRFTFPEMKMIYTPTTLDLDFDGDTEIIFTTEVTFSLVSYVRVASWDHEGDTLALVYTYYLLDAYGGIGAADFDQDSLGEFVVPTMNEFAVFGADSDSIHFSGYVGEVIGFSELALSWDALGDGDVRLLLGSCLGFVPDNWRFEVHRAVGDDTFTFETSFVRESIYSGTTHGGTGDTDRDGREEALLSFYPIAILFEWMGTGYDSTWALHLQNDTGTPKASQLPTWDLNNDSYPDWVFADHRDTLFVYGYNIIPSLTVELTPDATVVPRGGVLGFEATLVNHTPEVQEAEGWTMAVLPNGNPYGPLLGPQRIILNPYQTRVHHFAHDVPENAPLGTYAYTAKMGEYPAAVWAVDSFELQIVPGAMPPERGSAPGRSERSP</sequence>
<dbReference type="STRING" id="1703770.AMJ39_05470"/>
<proteinExistence type="predicted"/>
<protein>
    <recommendedName>
        <fullName evidence="5">VCBS repeat-containing protein</fullName>
    </recommendedName>
</protein>
<dbReference type="SUPFAM" id="SSF69318">
    <property type="entry name" value="Integrin alpha N-terminal domain"/>
    <property type="match status" value="1"/>
</dbReference>